<reference evidence="1 2" key="2">
    <citation type="journal article" date="2011" name="ISME J.">
        <title>RNA-seq reveals cooperative metabolic interactions between two termite-gut spirochete species in co-culture.</title>
        <authorList>
            <person name="Rosenthal A.Z."/>
            <person name="Matson E.G."/>
            <person name="Eldar A."/>
            <person name="Leadbetter J.R."/>
        </authorList>
    </citation>
    <scope>NUCLEOTIDE SEQUENCE [LARGE SCALE GENOMIC DNA]</scope>
    <source>
        <strain evidence="2">ATCC BAA-887 / DSM 12427 / ZAS-2</strain>
    </source>
</reference>
<reference evidence="2" key="1">
    <citation type="submission" date="2009-12" db="EMBL/GenBank/DDBJ databases">
        <title>Complete sequence of Treponema primitia strain ZAS-2.</title>
        <authorList>
            <person name="Tetu S.G."/>
            <person name="Matson E."/>
            <person name="Ren Q."/>
            <person name="Seshadri R."/>
            <person name="Elbourne L."/>
            <person name="Hassan K.A."/>
            <person name="Durkin A."/>
            <person name="Radune D."/>
            <person name="Mohamoud Y."/>
            <person name="Shay R."/>
            <person name="Jin S."/>
            <person name="Zhang X."/>
            <person name="Lucey K."/>
            <person name="Ballor N.R."/>
            <person name="Ottesen E."/>
            <person name="Rosenthal R."/>
            <person name="Allen A."/>
            <person name="Leadbetter J.R."/>
            <person name="Paulsen I.T."/>
        </authorList>
    </citation>
    <scope>NUCLEOTIDE SEQUENCE [LARGE SCALE GENOMIC DNA]</scope>
    <source>
        <strain evidence="2">ATCC BAA-887 / DSM 12427 / ZAS-2</strain>
    </source>
</reference>
<dbReference type="STRING" id="545694.TREPR_0992"/>
<dbReference type="EMBL" id="CP001843">
    <property type="protein sequence ID" value="AEF84302.1"/>
    <property type="molecule type" value="Genomic_DNA"/>
</dbReference>
<name>F5YHT0_TREPZ</name>
<accession>F5YHT0</accession>
<dbReference type="KEGG" id="tpi:TREPR_0992"/>
<dbReference type="Proteomes" id="UP000009223">
    <property type="component" value="Chromosome"/>
</dbReference>
<keyword evidence="2" id="KW-1185">Reference proteome</keyword>
<protein>
    <submittedName>
        <fullName evidence="1">Uncharacterized protein</fullName>
    </submittedName>
</protein>
<evidence type="ECO:0000313" key="1">
    <source>
        <dbReference type="EMBL" id="AEF84302.1"/>
    </source>
</evidence>
<gene>
    <name evidence="1" type="ordered locus">TREPR_0992</name>
</gene>
<organism evidence="1 2">
    <name type="scientific">Treponema primitia (strain ATCC BAA-887 / DSM 12427 / ZAS-2)</name>
    <dbReference type="NCBI Taxonomy" id="545694"/>
    <lineage>
        <taxon>Bacteria</taxon>
        <taxon>Pseudomonadati</taxon>
        <taxon>Spirochaetota</taxon>
        <taxon>Spirochaetia</taxon>
        <taxon>Spirochaetales</taxon>
        <taxon>Treponemataceae</taxon>
        <taxon>Treponema</taxon>
    </lineage>
</organism>
<dbReference type="HOGENOM" id="CLU_3318750_0_0_12"/>
<dbReference type="AlphaFoldDB" id="F5YHT0"/>
<proteinExistence type="predicted"/>
<evidence type="ECO:0000313" key="2">
    <source>
        <dbReference type="Proteomes" id="UP000009223"/>
    </source>
</evidence>
<sequence>MAVVGNRPWGSFPGFHHGNRGFFCTLSKSQFMIIAIISY</sequence>